<dbReference type="EMBL" id="FTPD01000005">
    <property type="protein sequence ID" value="SIT53533.1"/>
    <property type="molecule type" value="Genomic_DNA"/>
</dbReference>
<accession>A0A1R3V0X1</accession>
<evidence type="ECO:0000313" key="2">
    <source>
        <dbReference type="Proteomes" id="UP000188388"/>
    </source>
</evidence>
<proteinExistence type="predicted"/>
<dbReference type="Proteomes" id="UP000188388">
    <property type="component" value="Unassembled WGS sequence"/>
</dbReference>
<keyword evidence="2" id="KW-1185">Reference proteome</keyword>
<organism evidence="1 2">
    <name type="scientific">Mesorhizobium prunaredense</name>
    <dbReference type="NCBI Taxonomy" id="1631249"/>
    <lineage>
        <taxon>Bacteria</taxon>
        <taxon>Pseudomonadati</taxon>
        <taxon>Pseudomonadota</taxon>
        <taxon>Alphaproteobacteria</taxon>
        <taxon>Hyphomicrobiales</taxon>
        <taxon>Phyllobacteriaceae</taxon>
        <taxon>Mesorhizobium</taxon>
    </lineage>
</organism>
<name>A0A1R3V0X1_9HYPH</name>
<reference evidence="2" key="1">
    <citation type="submission" date="2017-01" db="EMBL/GenBank/DDBJ databases">
        <authorList>
            <person name="Brunel B."/>
        </authorList>
    </citation>
    <scope>NUCLEOTIDE SEQUENCE [LARGE SCALE GENOMIC DNA]</scope>
</reference>
<dbReference type="AlphaFoldDB" id="A0A1R3V0X1"/>
<protein>
    <submittedName>
        <fullName evidence="1">Uncharacterized protein</fullName>
    </submittedName>
</protein>
<evidence type="ECO:0000313" key="1">
    <source>
        <dbReference type="EMBL" id="SIT53533.1"/>
    </source>
</evidence>
<sequence>MQCRSRRRFEALRRQTKISVSSLRSIAFVPFAIKEVLLQRSNTGHWTLAARLTIRQSLARQPVLDHFGTGWPPLKATRHGHEYKIQFRPLRSFVTGGSLQIGQLTSAHAPIPNEPMEVIMSDQVANSNATGWHTTLDSSTLRRCRCRSTRCSSIKRQIAATLSRATSLPRRLARPGPRLGLGPGPGLSLLPATTSDGTLYGTSGADVLKATGAQTMIGYGALCPARQSDRAP</sequence>
<gene>
    <name evidence="1" type="ORF">BQ8794_130017</name>
</gene>